<evidence type="ECO:0000313" key="7">
    <source>
        <dbReference type="Proteomes" id="UP000039865"/>
    </source>
</evidence>
<dbReference type="PANTHER" id="PTHR42904:SF1">
    <property type="entry name" value="NUCLEOSIDE DIPHOSPHATE-LINKED MOIETY X MOTIF 17"/>
    <property type="match status" value="1"/>
</dbReference>
<dbReference type="PROSITE" id="PS51462">
    <property type="entry name" value="NUDIX"/>
    <property type="match status" value="1"/>
</dbReference>
<dbReference type="SUPFAM" id="SSF55811">
    <property type="entry name" value="Nudix"/>
    <property type="match status" value="1"/>
</dbReference>
<dbReference type="EMBL" id="CCKQ01005285">
    <property type="protein sequence ID" value="CDW76450.1"/>
    <property type="molecule type" value="Genomic_DNA"/>
</dbReference>
<feature type="domain" description="Nudix hydrolase" evidence="5">
    <location>
        <begin position="1"/>
        <end position="184"/>
    </location>
</feature>
<dbReference type="InParanoid" id="A0A078A2V8"/>
<organism evidence="6 7">
    <name type="scientific">Stylonychia lemnae</name>
    <name type="common">Ciliate</name>
    <dbReference type="NCBI Taxonomy" id="5949"/>
    <lineage>
        <taxon>Eukaryota</taxon>
        <taxon>Sar</taxon>
        <taxon>Alveolata</taxon>
        <taxon>Ciliophora</taxon>
        <taxon>Intramacronucleata</taxon>
        <taxon>Spirotrichea</taxon>
        <taxon>Stichotrichia</taxon>
        <taxon>Sporadotrichida</taxon>
        <taxon>Oxytrichidae</taxon>
        <taxon>Stylonychinae</taxon>
        <taxon>Stylonychia</taxon>
    </lineage>
</organism>
<dbReference type="AlphaFoldDB" id="A0A078A2V8"/>
<dbReference type="InterPro" id="IPR000086">
    <property type="entry name" value="NUDIX_hydrolase_dom"/>
</dbReference>
<accession>A0A078A2V8</accession>
<dbReference type="GO" id="GO:0019677">
    <property type="term" value="P:NAD+ catabolic process"/>
    <property type="evidence" value="ECO:0007669"/>
    <property type="project" value="TreeGrafter"/>
</dbReference>
<dbReference type="InterPro" id="IPR050241">
    <property type="entry name" value="NAD-cap_RNA_hydrolase_NudC"/>
</dbReference>
<evidence type="ECO:0000313" key="6">
    <source>
        <dbReference type="EMBL" id="CDW76450.1"/>
    </source>
</evidence>
<keyword evidence="2" id="KW-0479">Metal-binding</keyword>
<dbReference type="InterPro" id="IPR015797">
    <property type="entry name" value="NUDIX_hydrolase-like_dom_sf"/>
</dbReference>
<evidence type="ECO:0000256" key="3">
    <source>
        <dbReference type="ARBA" id="ARBA00022801"/>
    </source>
</evidence>
<gene>
    <name evidence="6" type="primary">Contig11588.g12404</name>
    <name evidence="6" type="ORF">STYLEM_5451</name>
</gene>
<dbReference type="GO" id="GO:0035529">
    <property type="term" value="F:NADH pyrophosphatase activity"/>
    <property type="evidence" value="ECO:0007669"/>
    <property type="project" value="TreeGrafter"/>
</dbReference>
<reference evidence="6 7" key="1">
    <citation type="submission" date="2014-06" db="EMBL/GenBank/DDBJ databases">
        <authorList>
            <person name="Swart Estienne"/>
        </authorList>
    </citation>
    <scope>NUCLEOTIDE SEQUENCE [LARGE SCALE GENOMIC DNA]</scope>
    <source>
        <strain evidence="6 7">130c</strain>
    </source>
</reference>
<dbReference type="GO" id="GO:0005829">
    <property type="term" value="C:cytosol"/>
    <property type="evidence" value="ECO:0007669"/>
    <property type="project" value="TreeGrafter"/>
</dbReference>
<evidence type="ECO:0000256" key="4">
    <source>
        <dbReference type="ARBA" id="ARBA00022842"/>
    </source>
</evidence>
<evidence type="ECO:0000256" key="2">
    <source>
        <dbReference type="ARBA" id="ARBA00022723"/>
    </source>
</evidence>
<evidence type="ECO:0000256" key="1">
    <source>
        <dbReference type="ARBA" id="ARBA00001946"/>
    </source>
</evidence>
<keyword evidence="4" id="KW-0460">Magnesium</keyword>
<dbReference type="Gene3D" id="3.90.79.10">
    <property type="entry name" value="Nucleoside Triphosphate Pyrophosphohydrolase"/>
    <property type="match status" value="1"/>
</dbReference>
<dbReference type="Proteomes" id="UP000039865">
    <property type="component" value="Unassembled WGS sequence"/>
</dbReference>
<dbReference type="GO" id="GO:0005777">
    <property type="term" value="C:peroxisome"/>
    <property type="evidence" value="ECO:0007669"/>
    <property type="project" value="TreeGrafter"/>
</dbReference>
<protein>
    <submittedName>
        <fullName evidence="6">Nucleoside diphosphate-linked moiety x motif 17</fullName>
    </submittedName>
</protein>
<name>A0A078A2V8_STYLE</name>
<dbReference type="GO" id="GO:0006742">
    <property type="term" value="P:NADP+ catabolic process"/>
    <property type="evidence" value="ECO:0007669"/>
    <property type="project" value="TreeGrafter"/>
</dbReference>
<dbReference type="OrthoDB" id="447842at2759"/>
<proteinExistence type="predicted"/>
<comment type="cofactor">
    <cofactor evidence="1">
        <name>Mg(2+)</name>
        <dbReference type="ChEBI" id="CHEBI:18420"/>
    </cofactor>
</comment>
<evidence type="ECO:0000259" key="5">
    <source>
        <dbReference type="PROSITE" id="PS51462"/>
    </source>
</evidence>
<keyword evidence="3" id="KW-0378">Hydrolase</keyword>
<dbReference type="GO" id="GO:0046872">
    <property type="term" value="F:metal ion binding"/>
    <property type="evidence" value="ECO:0007669"/>
    <property type="project" value="UniProtKB-KW"/>
</dbReference>
<sequence length="266" mass="31258">MSVCSVVMDKNNHVLLTKRPSNLNSFPKAWVLPGGIVDFQESFEWANIRELQEETGLDYQLIRKYKRFGTGDQVHEQKLNEWIPQAYPRIQGFDVELFPFYLYESVTKNISDPVDPSLQVFPPKYSHLIMMFMNKISANYQEIKLKFNRDEVEDAAWVSLDILKNVFAGKNQNIEVMKVDQNLNQENNFTIQQKQTDVFYPLYRYNHHSEGLGKGHYLGLKYLINIIESNQIQNIKLDQQIRPCIDYLDEKNSIQFKLDKSFSKSE</sequence>
<keyword evidence="7" id="KW-1185">Reference proteome</keyword>
<dbReference type="PANTHER" id="PTHR42904">
    <property type="entry name" value="NUDIX HYDROLASE, NUDC SUBFAMILY"/>
    <property type="match status" value="1"/>
</dbReference>
<dbReference type="Pfam" id="PF00293">
    <property type="entry name" value="NUDIX"/>
    <property type="match status" value="1"/>
</dbReference>